<feature type="transmembrane region" description="Helical" evidence="7">
    <location>
        <begin position="181"/>
        <end position="205"/>
    </location>
</feature>
<dbReference type="HOGENOM" id="CLU_000960_29_0_1"/>
<dbReference type="GeneID" id="25773200"/>
<evidence type="ECO:0000256" key="3">
    <source>
        <dbReference type="ARBA" id="ARBA00022692"/>
    </source>
</evidence>
<feature type="compositionally biased region" description="Basic and acidic residues" evidence="6">
    <location>
        <begin position="504"/>
        <end position="518"/>
    </location>
</feature>
<evidence type="ECO:0000256" key="2">
    <source>
        <dbReference type="ARBA" id="ARBA00022448"/>
    </source>
</evidence>
<dbReference type="SUPFAM" id="SSF103473">
    <property type="entry name" value="MFS general substrate transporter"/>
    <property type="match status" value="1"/>
</dbReference>
<feature type="transmembrane region" description="Helical" evidence="7">
    <location>
        <begin position="368"/>
        <end position="385"/>
    </location>
</feature>
<dbReference type="OrthoDB" id="440755at2759"/>
<evidence type="ECO:0000256" key="5">
    <source>
        <dbReference type="ARBA" id="ARBA00023136"/>
    </source>
</evidence>
<evidence type="ECO:0000313" key="9">
    <source>
        <dbReference type="EMBL" id="ESW99899.1"/>
    </source>
</evidence>
<dbReference type="STRING" id="871575.W1QEL6"/>
<sequence length="526" mass="58475">MSALNAWFLKIRNLVDDRYRSKELAYCFILIGTCLDNLNITAAFSMTESLQKQMGATTADATWVVSSYALTMGAFIILFGKLSDIHGLHKVFTTGLFAMSIMSLICAVITKTIIPLIVFRAFQGIAGASMIPSAVGLCGNYFHGPQLSTAINYLMLAFCASLGIGTILGGAFSITSIGYRAFFYFSFAISFVSSIALFFLIVPVERTREHNMMKSKYLDYGGALLLVGGLILIIYGFTEAGTRWDSPKVYATIPVGTVVVLIVLLFENFYVIPYQRTHRNSNSYRSKLVLLFPFEVVKITNFLPFFVGLTFNYAGFTALITSLLLYHEFVDGDSAIVAAVKVFCTSAGILIGALLYRPWMQKRFGSKILLIWSAVVCLGTSIWITRIDHANRYSFWIYEFVPQLLYGYGTNIFYQVYYLALLSETPLHLQGNVTGIFQTIGQIGKCLGTAIASSIIGALDSSKVYSKSYVQTRCVNALWFTVACFALELVMMLFSKNSRPTQKSKTEESKDESEKTIEEYDIENPA</sequence>
<dbReference type="eggNOG" id="KOG0254">
    <property type="taxonomic scope" value="Eukaryota"/>
</dbReference>
<evidence type="ECO:0000256" key="6">
    <source>
        <dbReference type="SAM" id="MobiDB-lite"/>
    </source>
</evidence>
<evidence type="ECO:0000313" key="10">
    <source>
        <dbReference type="Proteomes" id="UP000008673"/>
    </source>
</evidence>
<dbReference type="Gene3D" id="1.20.1250.20">
    <property type="entry name" value="MFS general substrate transporter like domains"/>
    <property type="match status" value="1"/>
</dbReference>
<organism evidence="9 10">
    <name type="scientific">Ogataea parapolymorpha (strain ATCC 26012 / BCRC 20466 / JCM 22074 / NRRL Y-7560 / DL-1)</name>
    <name type="common">Yeast</name>
    <name type="synonym">Hansenula polymorpha</name>
    <dbReference type="NCBI Taxonomy" id="871575"/>
    <lineage>
        <taxon>Eukaryota</taxon>
        <taxon>Fungi</taxon>
        <taxon>Dikarya</taxon>
        <taxon>Ascomycota</taxon>
        <taxon>Saccharomycotina</taxon>
        <taxon>Pichiomycetes</taxon>
        <taxon>Pichiales</taxon>
        <taxon>Pichiaceae</taxon>
        <taxon>Ogataea</taxon>
    </lineage>
</organism>
<dbReference type="Pfam" id="PF07690">
    <property type="entry name" value="MFS_1"/>
    <property type="match status" value="1"/>
</dbReference>
<comment type="subcellular location">
    <subcellularLocation>
        <location evidence="1">Membrane</location>
        <topology evidence="1">Multi-pass membrane protein</topology>
    </subcellularLocation>
</comment>
<evidence type="ECO:0000259" key="8">
    <source>
        <dbReference type="PROSITE" id="PS50850"/>
    </source>
</evidence>
<evidence type="ECO:0000256" key="1">
    <source>
        <dbReference type="ARBA" id="ARBA00004141"/>
    </source>
</evidence>
<feature type="transmembrane region" description="Helical" evidence="7">
    <location>
        <begin position="91"/>
        <end position="118"/>
    </location>
</feature>
<dbReference type="InterPro" id="IPR011701">
    <property type="entry name" value="MFS"/>
</dbReference>
<dbReference type="RefSeq" id="XP_013935571.1">
    <property type="nucleotide sequence ID" value="XM_014080096.1"/>
</dbReference>
<feature type="region of interest" description="Disordered" evidence="6">
    <location>
        <begin position="498"/>
        <end position="526"/>
    </location>
</feature>
<dbReference type="InterPro" id="IPR036259">
    <property type="entry name" value="MFS_trans_sf"/>
</dbReference>
<feature type="transmembrane region" description="Helical" evidence="7">
    <location>
        <begin position="124"/>
        <end position="142"/>
    </location>
</feature>
<gene>
    <name evidence="9" type="ORF">HPODL_03766</name>
</gene>
<feature type="transmembrane region" description="Helical" evidence="7">
    <location>
        <begin position="61"/>
        <end position="79"/>
    </location>
</feature>
<feature type="domain" description="Major facilitator superfamily (MFS) profile" evidence="8">
    <location>
        <begin position="25"/>
        <end position="500"/>
    </location>
</feature>
<feature type="transmembrane region" description="Helical" evidence="7">
    <location>
        <begin position="217"/>
        <end position="237"/>
    </location>
</feature>
<feature type="transmembrane region" description="Helical" evidence="7">
    <location>
        <begin position="477"/>
        <end position="495"/>
    </location>
</feature>
<name>W1QEL6_OGAPD</name>
<feature type="transmembrane region" description="Helical" evidence="7">
    <location>
        <begin position="405"/>
        <end position="423"/>
    </location>
</feature>
<protein>
    <submittedName>
        <fullName evidence="9">Aminotriazole resistance protein</fullName>
    </submittedName>
</protein>
<dbReference type="Proteomes" id="UP000008673">
    <property type="component" value="Unassembled WGS sequence"/>
</dbReference>
<keyword evidence="4 7" id="KW-1133">Transmembrane helix</keyword>
<evidence type="ECO:0000256" key="4">
    <source>
        <dbReference type="ARBA" id="ARBA00022989"/>
    </source>
</evidence>
<keyword evidence="2" id="KW-0813">Transport</keyword>
<dbReference type="PANTHER" id="PTHR42718">
    <property type="entry name" value="MAJOR FACILITATOR SUPERFAMILY MULTIDRUG TRANSPORTER MFSC"/>
    <property type="match status" value="1"/>
</dbReference>
<comment type="caution">
    <text evidence="9">The sequence shown here is derived from an EMBL/GenBank/DDBJ whole genome shotgun (WGS) entry which is preliminary data.</text>
</comment>
<dbReference type="EMBL" id="AEOI02000007">
    <property type="protein sequence ID" value="ESW99899.1"/>
    <property type="molecule type" value="Genomic_DNA"/>
</dbReference>
<dbReference type="KEGG" id="opa:HPODL_03766"/>
<accession>W1QEL6</accession>
<feature type="transmembrane region" description="Helical" evidence="7">
    <location>
        <begin position="154"/>
        <end position="175"/>
    </location>
</feature>
<keyword evidence="10" id="KW-1185">Reference proteome</keyword>
<dbReference type="AlphaFoldDB" id="W1QEL6"/>
<dbReference type="OMA" id="VPKENDR"/>
<dbReference type="PROSITE" id="PS50850">
    <property type="entry name" value="MFS"/>
    <property type="match status" value="1"/>
</dbReference>
<keyword evidence="5 7" id="KW-0472">Membrane</keyword>
<reference evidence="9 10" key="1">
    <citation type="journal article" date="2013" name="BMC Genomics">
        <title>Genome sequence and analysis of methylotrophic yeast Hansenula polymorpha DL1.</title>
        <authorList>
            <person name="Ravin N.V."/>
            <person name="Eldarov M.A."/>
            <person name="Kadnikov V.V."/>
            <person name="Beletsky A.V."/>
            <person name="Schneider J."/>
            <person name="Mardanova E.S."/>
            <person name="Smekalova E.M."/>
            <person name="Zvereva M.I."/>
            <person name="Dontsova O.A."/>
            <person name="Mardanov A.V."/>
            <person name="Skryabin K.G."/>
        </authorList>
    </citation>
    <scope>NUCLEOTIDE SEQUENCE [LARGE SCALE GENOMIC DNA]</scope>
    <source>
        <strain evidence="10">ATCC 26012 / BCRC 20466 / JCM 22074 / NRRL Y-7560 / DL-1</strain>
    </source>
</reference>
<dbReference type="InterPro" id="IPR020846">
    <property type="entry name" value="MFS_dom"/>
</dbReference>
<dbReference type="PANTHER" id="PTHR42718:SF9">
    <property type="entry name" value="MAJOR FACILITATOR SUPERFAMILY MULTIDRUG TRANSPORTER MFSC"/>
    <property type="match status" value="1"/>
</dbReference>
<proteinExistence type="predicted"/>
<feature type="transmembrane region" description="Helical" evidence="7">
    <location>
        <begin position="24"/>
        <end position="46"/>
    </location>
</feature>
<feature type="transmembrane region" description="Helical" evidence="7">
    <location>
        <begin position="249"/>
        <end position="267"/>
    </location>
</feature>
<dbReference type="GO" id="GO:0022857">
    <property type="term" value="F:transmembrane transporter activity"/>
    <property type="evidence" value="ECO:0007669"/>
    <property type="project" value="InterPro"/>
</dbReference>
<feature type="transmembrane region" description="Helical" evidence="7">
    <location>
        <begin position="288"/>
        <end position="314"/>
    </location>
</feature>
<dbReference type="GO" id="GO:0016020">
    <property type="term" value="C:membrane"/>
    <property type="evidence" value="ECO:0007669"/>
    <property type="project" value="UniProtKB-SubCell"/>
</dbReference>
<dbReference type="Gene3D" id="1.20.1720.10">
    <property type="entry name" value="Multidrug resistance protein D"/>
    <property type="match status" value="1"/>
</dbReference>
<keyword evidence="3 7" id="KW-0812">Transmembrane</keyword>
<evidence type="ECO:0000256" key="7">
    <source>
        <dbReference type="SAM" id="Phobius"/>
    </source>
</evidence>
<feature type="transmembrane region" description="Helical" evidence="7">
    <location>
        <begin position="334"/>
        <end position="356"/>
    </location>
</feature>